<reference evidence="15 16" key="1">
    <citation type="submission" date="2018-07" db="EMBL/GenBank/DDBJ databases">
        <title>Exploring interactions and the metabolic potential of the ultra-small soil bacteria Hylemonella gracilis.</title>
        <authorList>
            <person name="Tyc O."/>
            <person name="Kulkarni P."/>
            <person name="Gawehns F."/>
            <person name="Hundscheid M."/>
            <person name="Zweers H."/>
            <person name="Garbeva P."/>
        </authorList>
    </citation>
    <scope>NUCLEOTIDE SEQUENCE [LARGE SCALE GENOMIC DNA]</scope>
    <source>
        <strain evidence="15 16">NS1</strain>
    </source>
</reference>
<dbReference type="Pfam" id="PF00512">
    <property type="entry name" value="HisKA"/>
    <property type="match status" value="1"/>
</dbReference>
<dbReference type="PANTHER" id="PTHR45436:SF14">
    <property type="entry name" value="SENSOR PROTEIN QSEC"/>
    <property type="match status" value="1"/>
</dbReference>
<dbReference type="OrthoDB" id="8554694at2"/>
<evidence type="ECO:0000256" key="13">
    <source>
        <dbReference type="SAM" id="Phobius"/>
    </source>
</evidence>
<feature type="transmembrane region" description="Helical" evidence="13">
    <location>
        <begin position="29"/>
        <end position="51"/>
    </location>
</feature>
<dbReference type="SMART" id="SM00387">
    <property type="entry name" value="HATPase_c"/>
    <property type="match status" value="1"/>
</dbReference>
<keyword evidence="8 15" id="KW-0418">Kinase</keyword>
<dbReference type="GO" id="GO:0005886">
    <property type="term" value="C:plasma membrane"/>
    <property type="evidence" value="ECO:0007669"/>
    <property type="project" value="TreeGrafter"/>
</dbReference>
<keyword evidence="12 13" id="KW-0472">Membrane</keyword>
<evidence type="ECO:0000256" key="11">
    <source>
        <dbReference type="ARBA" id="ARBA00023012"/>
    </source>
</evidence>
<dbReference type="EC" id="2.7.13.3" evidence="3"/>
<dbReference type="InterPro" id="IPR005467">
    <property type="entry name" value="His_kinase_dom"/>
</dbReference>
<name>A0A4P6UR14_9BURK</name>
<keyword evidence="4" id="KW-0597">Phosphoprotein</keyword>
<dbReference type="InterPro" id="IPR004358">
    <property type="entry name" value="Sig_transdc_His_kin-like_C"/>
</dbReference>
<dbReference type="PANTHER" id="PTHR45436">
    <property type="entry name" value="SENSOR HISTIDINE KINASE YKOH"/>
    <property type="match status" value="1"/>
</dbReference>
<evidence type="ECO:0000256" key="1">
    <source>
        <dbReference type="ARBA" id="ARBA00000085"/>
    </source>
</evidence>
<evidence type="ECO:0000256" key="7">
    <source>
        <dbReference type="ARBA" id="ARBA00022741"/>
    </source>
</evidence>
<dbReference type="InterPro" id="IPR003661">
    <property type="entry name" value="HisK_dim/P_dom"/>
</dbReference>
<dbReference type="KEGG" id="hgr:DW355_17040"/>
<evidence type="ECO:0000256" key="5">
    <source>
        <dbReference type="ARBA" id="ARBA00022679"/>
    </source>
</evidence>
<dbReference type="Pfam" id="PF02518">
    <property type="entry name" value="HATPase_c"/>
    <property type="match status" value="1"/>
</dbReference>
<dbReference type="CDD" id="cd00082">
    <property type="entry name" value="HisKA"/>
    <property type="match status" value="1"/>
</dbReference>
<dbReference type="SMART" id="SM00388">
    <property type="entry name" value="HisKA"/>
    <property type="match status" value="1"/>
</dbReference>
<evidence type="ECO:0000259" key="14">
    <source>
        <dbReference type="PROSITE" id="PS50109"/>
    </source>
</evidence>
<evidence type="ECO:0000256" key="4">
    <source>
        <dbReference type="ARBA" id="ARBA00022553"/>
    </source>
</evidence>
<comment type="catalytic activity">
    <reaction evidence="1">
        <text>ATP + protein L-histidine = ADP + protein N-phospho-L-histidine.</text>
        <dbReference type="EC" id="2.7.13.3"/>
    </reaction>
</comment>
<evidence type="ECO:0000313" key="16">
    <source>
        <dbReference type="Proteomes" id="UP000292939"/>
    </source>
</evidence>
<dbReference type="Gene3D" id="1.10.287.130">
    <property type="match status" value="1"/>
</dbReference>
<evidence type="ECO:0000256" key="3">
    <source>
        <dbReference type="ARBA" id="ARBA00012438"/>
    </source>
</evidence>
<dbReference type="InterPro" id="IPR036097">
    <property type="entry name" value="HisK_dim/P_sf"/>
</dbReference>
<keyword evidence="10 13" id="KW-1133">Transmembrane helix</keyword>
<proteinExistence type="predicted"/>
<dbReference type="GO" id="GO:0005524">
    <property type="term" value="F:ATP binding"/>
    <property type="evidence" value="ECO:0007669"/>
    <property type="project" value="UniProtKB-KW"/>
</dbReference>
<dbReference type="InterPro" id="IPR050428">
    <property type="entry name" value="TCS_sensor_his_kinase"/>
</dbReference>
<accession>A0A4P6UR14</accession>
<protein>
    <recommendedName>
        <fullName evidence="3">histidine kinase</fullName>
        <ecNumber evidence="3">2.7.13.3</ecNumber>
    </recommendedName>
</protein>
<keyword evidence="9" id="KW-0067">ATP-binding</keyword>
<comment type="subcellular location">
    <subcellularLocation>
        <location evidence="2">Membrane</location>
        <topology evidence="2">Multi-pass membrane protein</topology>
    </subcellularLocation>
</comment>
<dbReference type="Gene3D" id="3.30.565.10">
    <property type="entry name" value="Histidine kinase-like ATPase, C-terminal domain"/>
    <property type="match status" value="1"/>
</dbReference>
<gene>
    <name evidence="15" type="ORF">DW355_17040</name>
</gene>
<dbReference type="AlphaFoldDB" id="A0A4P6UR14"/>
<dbReference type="SUPFAM" id="SSF47384">
    <property type="entry name" value="Homodimeric domain of signal transducing histidine kinase"/>
    <property type="match status" value="1"/>
</dbReference>
<dbReference type="InterPro" id="IPR003594">
    <property type="entry name" value="HATPase_dom"/>
</dbReference>
<feature type="domain" description="Histidine kinase" evidence="14">
    <location>
        <begin position="262"/>
        <end position="482"/>
    </location>
</feature>
<keyword evidence="7" id="KW-0547">Nucleotide-binding</keyword>
<dbReference type="SUPFAM" id="SSF55874">
    <property type="entry name" value="ATPase domain of HSP90 chaperone/DNA topoisomerase II/histidine kinase"/>
    <property type="match status" value="1"/>
</dbReference>
<dbReference type="PRINTS" id="PR00344">
    <property type="entry name" value="BCTRLSENSOR"/>
</dbReference>
<sequence length="482" mass="53606">MTTVTPQRTELLRAAWARLTEPTVVRRTLVSVLLAFVLVWAVLLAYIFITYKQTITNEPSMKKFGDALLMSLQDIADPTHAAAVMASTDKWTNIRRRQIGLAPGSWLYELNDASGQPIFISPDLRALTLPPFALESVGVITEARTVGTMYRIYTGDSARWHLRVIEPKRTDAAFLAYNARFILPYLLLSAPFVLLSVWLSVRNGLWPLQQLAARIAERSTDDLKPVGFDARHRELKPLEQSLDHLFNQLRIKVERERSFVQDAAHEIRTPLAVITAQAHVMARANSESERTQAQAHLEQAIERASHLAHQLLDLAAFDEAQRPVPREIDVAHWLRAALAQAVPRAMEKRIELSLDAPETLLARLDLMALESIVHNLVDNAVRYAGGAEGRKKLRGSAVAVALRIDGDRLHLTVRDDGPGIALIDQPRVFERFHRGSGSTERGSGLGLAIVLQAARSLGGEVRLGEGLEGRGVGFYVNFPLHD</sequence>
<evidence type="ECO:0000256" key="2">
    <source>
        <dbReference type="ARBA" id="ARBA00004141"/>
    </source>
</evidence>
<evidence type="ECO:0000256" key="9">
    <source>
        <dbReference type="ARBA" id="ARBA00022840"/>
    </source>
</evidence>
<dbReference type="GO" id="GO:0000155">
    <property type="term" value="F:phosphorelay sensor kinase activity"/>
    <property type="evidence" value="ECO:0007669"/>
    <property type="project" value="InterPro"/>
</dbReference>
<evidence type="ECO:0000256" key="8">
    <source>
        <dbReference type="ARBA" id="ARBA00022777"/>
    </source>
</evidence>
<keyword evidence="5" id="KW-0808">Transferase</keyword>
<evidence type="ECO:0000256" key="10">
    <source>
        <dbReference type="ARBA" id="ARBA00022989"/>
    </source>
</evidence>
<dbReference type="PROSITE" id="PS50109">
    <property type="entry name" value="HIS_KIN"/>
    <property type="match status" value="1"/>
</dbReference>
<dbReference type="CDD" id="cd00075">
    <property type="entry name" value="HATPase"/>
    <property type="match status" value="1"/>
</dbReference>
<organism evidence="15 16">
    <name type="scientific">Hylemonella gracilis</name>
    <dbReference type="NCBI Taxonomy" id="80880"/>
    <lineage>
        <taxon>Bacteria</taxon>
        <taxon>Pseudomonadati</taxon>
        <taxon>Pseudomonadota</taxon>
        <taxon>Betaproteobacteria</taxon>
        <taxon>Burkholderiales</taxon>
        <taxon>Comamonadaceae</taxon>
        <taxon>Hylemonella</taxon>
    </lineage>
</organism>
<dbReference type="InterPro" id="IPR036890">
    <property type="entry name" value="HATPase_C_sf"/>
</dbReference>
<keyword evidence="11" id="KW-0902">Two-component regulatory system</keyword>
<keyword evidence="6 13" id="KW-0812">Transmembrane</keyword>
<evidence type="ECO:0000313" key="15">
    <source>
        <dbReference type="EMBL" id="QBK06191.1"/>
    </source>
</evidence>
<evidence type="ECO:0000256" key="6">
    <source>
        <dbReference type="ARBA" id="ARBA00022692"/>
    </source>
</evidence>
<dbReference type="RefSeq" id="WP_131281903.1">
    <property type="nucleotide sequence ID" value="NZ_CP031395.1"/>
</dbReference>
<dbReference type="Proteomes" id="UP000292939">
    <property type="component" value="Chromosome"/>
</dbReference>
<evidence type="ECO:0000256" key="12">
    <source>
        <dbReference type="ARBA" id="ARBA00023136"/>
    </source>
</evidence>
<dbReference type="EMBL" id="CP031395">
    <property type="protein sequence ID" value="QBK06191.1"/>
    <property type="molecule type" value="Genomic_DNA"/>
</dbReference>